<feature type="domain" description="Sdz-33 F-box" evidence="1">
    <location>
        <begin position="198"/>
        <end position="263"/>
    </location>
</feature>
<reference evidence="2 3" key="1">
    <citation type="submission" date="2019-12" db="EMBL/GenBank/DDBJ databases">
        <title>Chromosome-level assembly of the Caenorhabditis remanei genome.</title>
        <authorList>
            <person name="Teterina A.A."/>
            <person name="Willis J.H."/>
            <person name="Phillips P.C."/>
        </authorList>
    </citation>
    <scope>NUCLEOTIDE SEQUENCE [LARGE SCALE GENOMIC DNA]</scope>
    <source>
        <strain evidence="2 3">PX506</strain>
        <tissue evidence="2">Whole organism</tissue>
    </source>
</reference>
<evidence type="ECO:0000313" key="2">
    <source>
        <dbReference type="EMBL" id="KAF1754933.1"/>
    </source>
</evidence>
<dbReference type="InterPro" id="IPR053222">
    <property type="entry name" value="Zygotic_Embryogenesis-Asso"/>
</dbReference>
<proteinExistence type="predicted"/>
<dbReference type="Proteomes" id="UP000483820">
    <property type="component" value="Chromosome V"/>
</dbReference>
<evidence type="ECO:0000259" key="1">
    <source>
        <dbReference type="Pfam" id="PF07735"/>
    </source>
</evidence>
<dbReference type="PANTHER" id="PTHR22899">
    <property type="entry name" value="CYCLIN-RELATED F-BOX FAMILY"/>
    <property type="match status" value="1"/>
</dbReference>
<sequence>MNAKCSNLGFALCFIHNFKNRFNSLQVRLELKLALSTLSARTKTLVKSLKIQIRKTYIHIREEVSFSIWKLDFNQEDWYFSTNVNDAYITNDMLDEPCYLETRTWVDDQIPIFLWKKEGFTVNNWVQHFLEVLGRKEIDKLFFQCNPENLNLEILHKAIGDVNQLHIQHQLSAESCLQIVQYLQSAKVLSMFLGLSENFQKILLQNFEIVILTARQPAIIDLDTLLVINSCSIQLQGLNITNKTVNRFLKHCIAGSNPNMRHLGVLLPANEVFSETEVFRGVDCSFAPEDRELEFKDHMETVEKSKTTMVTGGIDIRKKESGTTATIKCEDGQFQMNVWDD</sequence>
<organism evidence="2 3">
    <name type="scientific">Caenorhabditis remanei</name>
    <name type="common">Caenorhabditis vulgaris</name>
    <dbReference type="NCBI Taxonomy" id="31234"/>
    <lineage>
        <taxon>Eukaryota</taxon>
        <taxon>Metazoa</taxon>
        <taxon>Ecdysozoa</taxon>
        <taxon>Nematoda</taxon>
        <taxon>Chromadorea</taxon>
        <taxon>Rhabditida</taxon>
        <taxon>Rhabditina</taxon>
        <taxon>Rhabditomorpha</taxon>
        <taxon>Rhabditoidea</taxon>
        <taxon>Rhabditidae</taxon>
        <taxon>Peloderinae</taxon>
        <taxon>Caenorhabditis</taxon>
    </lineage>
</organism>
<dbReference type="KEGG" id="crq:GCK72_021498"/>
<dbReference type="EMBL" id="WUAV01000005">
    <property type="protein sequence ID" value="KAF1754933.1"/>
    <property type="molecule type" value="Genomic_DNA"/>
</dbReference>
<dbReference type="Pfam" id="PF07735">
    <property type="entry name" value="FBA_2"/>
    <property type="match status" value="1"/>
</dbReference>
<accession>A0A6A5GJT1</accession>
<comment type="caution">
    <text evidence="2">The sequence shown here is derived from an EMBL/GenBank/DDBJ whole genome shotgun (WGS) entry which is preliminary data.</text>
</comment>
<name>A0A6A5GJT1_CAERE</name>
<dbReference type="PANTHER" id="PTHR22899:SF0">
    <property type="entry name" value="F-BOX ASSOCIATED DOMAIN-CONTAINING PROTEIN-RELATED"/>
    <property type="match status" value="1"/>
</dbReference>
<evidence type="ECO:0000313" key="3">
    <source>
        <dbReference type="Proteomes" id="UP000483820"/>
    </source>
</evidence>
<gene>
    <name evidence="2" type="ORF">GCK72_021498</name>
</gene>
<protein>
    <recommendedName>
        <fullName evidence="1">Sdz-33 F-box domain-containing protein</fullName>
    </recommendedName>
</protein>
<dbReference type="CTD" id="78777254"/>
<dbReference type="RefSeq" id="XP_053583218.1">
    <property type="nucleotide sequence ID" value="XM_053734305.1"/>
</dbReference>
<dbReference type="AlphaFoldDB" id="A0A6A5GJT1"/>
<dbReference type="InterPro" id="IPR012885">
    <property type="entry name" value="F-box_Sdz-33"/>
</dbReference>
<dbReference type="GeneID" id="78777254"/>